<proteinExistence type="predicted"/>
<dbReference type="Proteomes" id="UP000085678">
    <property type="component" value="Unplaced"/>
</dbReference>
<keyword evidence="2" id="KW-1185">Reference proteome</keyword>
<dbReference type="Gene3D" id="3.40.630.40">
    <property type="entry name" value="Zn-dependent exopeptidases"/>
    <property type="match status" value="1"/>
</dbReference>
<dbReference type="RefSeq" id="XP_013394496.1">
    <property type="nucleotide sequence ID" value="XM_013539042.1"/>
</dbReference>
<protein>
    <submittedName>
        <fullName evidence="3">Uncharacterized protein LOC106161962</fullName>
    </submittedName>
</protein>
<keyword evidence="1" id="KW-0732">Signal</keyword>
<evidence type="ECO:0000313" key="3">
    <source>
        <dbReference type="RefSeq" id="XP_013394496.1"/>
    </source>
</evidence>
<dbReference type="AlphaFoldDB" id="A0A1S3I9F7"/>
<feature type="chain" id="PRO_5010178818" evidence="1">
    <location>
        <begin position="20"/>
        <end position="302"/>
    </location>
</feature>
<dbReference type="InParanoid" id="A0A1S3I9F7"/>
<accession>A0A1S3I9F7</accession>
<name>A0A1S3I9F7_LINAN</name>
<dbReference type="KEGG" id="lak:106161962"/>
<feature type="signal peptide" evidence="1">
    <location>
        <begin position="1"/>
        <end position="19"/>
    </location>
</feature>
<dbReference type="OrthoDB" id="71260at2759"/>
<sequence>MHLFHVYVWPLLGILAGNSAKGSGISGTNGYVEYFPGTADSKVIITASHGGYLEPISIPDRTKGCLSGAACIWTHTCGSMNSQCTAKTLRDTKTKELATELTAALGTQTGKRPHLIVNHLNRRKLDPNRDTEEAAFNVSAAVTAYNEYHKFITDARAHITGAGLLLDIHGQSHPEKWIELGYLISKSRLNTDDLKPTLSSIRSLYNRHSTSMNFDALLRGTNSFGGLLSSHGYKVVPSPGNMSPGSGNFYSGGYTVKTYGSRYGDSIDAIQIESPYALRTSERATYVAALTAVVKDFLKLYY</sequence>
<evidence type="ECO:0000313" key="2">
    <source>
        <dbReference type="Proteomes" id="UP000085678"/>
    </source>
</evidence>
<gene>
    <name evidence="3" type="primary">LOC106161962</name>
</gene>
<evidence type="ECO:0000256" key="1">
    <source>
        <dbReference type="SAM" id="SignalP"/>
    </source>
</evidence>
<organism evidence="2 3">
    <name type="scientific">Lingula anatina</name>
    <name type="common">Brachiopod</name>
    <name type="synonym">Lingula unguis</name>
    <dbReference type="NCBI Taxonomy" id="7574"/>
    <lineage>
        <taxon>Eukaryota</taxon>
        <taxon>Metazoa</taxon>
        <taxon>Spiralia</taxon>
        <taxon>Lophotrochozoa</taxon>
        <taxon>Brachiopoda</taxon>
        <taxon>Linguliformea</taxon>
        <taxon>Lingulata</taxon>
        <taxon>Lingulida</taxon>
        <taxon>Linguloidea</taxon>
        <taxon>Lingulidae</taxon>
        <taxon>Lingula</taxon>
    </lineage>
</organism>
<reference evidence="3" key="1">
    <citation type="submission" date="2025-08" db="UniProtKB">
        <authorList>
            <consortium name="RefSeq"/>
        </authorList>
    </citation>
    <scope>IDENTIFICATION</scope>
    <source>
        <tissue evidence="3">Gonads</tissue>
    </source>
</reference>
<dbReference type="GeneID" id="106161962"/>